<dbReference type="AlphaFoldDB" id="A0A2G9WVD6"/>
<gene>
    <name evidence="4" type="ORF">CJ014_17065</name>
</gene>
<dbReference type="Gene3D" id="1.10.530.10">
    <property type="match status" value="1"/>
</dbReference>
<name>A0A2G9WVD6_9HYPH</name>
<evidence type="ECO:0000313" key="4">
    <source>
        <dbReference type="EMBL" id="PIO98080.1"/>
    </source>
</evidence>
<sequence length="444" mass="46789">MSSAIPPRDDPLPAAFAGRQKAGAPRSAPAGLDPRPAARFHPLMKRIVLFLAAALALSTEGAMAADAAFSRWLETEVWPAAQASGVKRATFEAAVTGLEPDLRLPDLKPTGGGNAFQAEFQSPAAYLADNKLDGLAAGGRKRLAANRAVLDRTARATGVPAGILLAVWGKESAFGAAKIEKDAVRTLATQAYMGSRRAEFFPELVAALRILEEEHISRAAMKSSWAGALGQPQFMPSKFLADAVDGDGDGRRDIWNSVPDVIASIGHFLRSRGWKAGVPWGVEVRLPAAVPCSLEGPDQGQPLSAWIKAGVTRADGRPLAAADVGPVGHLLMPAGRMGPAFLVSDNFYVLKAYNESDVYALTIGLVGDRLAKAGTIRGGWGKVGGFSRSDVRAVQRRLEGMGHDVGTADGLVGFRTRVAIGRWQAKNGLAVTCYPDKAVISALK</sequence>
<accession>A0A2G9WVD6</accession>
<dbReference type="Pfam" id="PF01471">
    <property type="entry name" value="PG_binding_1"/>
    <property type="match status" value="1"/>
</dbReference>
<dbReference type="InterPro" id="IPR031304">
    <property type="entry name" value="SLT_2"/>
</dbReference>
<dbReference type="InterPro" id="IPR036365">
    <property type="entry name" value="PGBD-like_sf"/>
</dbReference>
<keyword evidence="5" id="KW-1185">Reference proteome</keyword>
<dbReference type="InterPro" id="IPR002477">
    <property type="entry name" value="Peptidoglycan-bd-like"/>
</dbReference>
<dbReference type="InterPro" id="IPR036366">
    <property type="entry name" value="PGBDSf"/>
</dbReference>
<dbReference type="InterPro" id="IPR043426">
    <property type="entry name" value="MltB-like"/>
</dbReference>
<dbReference type="GO" id="GO:0009253">
    <property type="term" value="P:peptidoglycan catabolic process"/>
    <property type="evidence" value="ECO:0007669"/>
    <property type="project" value="TreeGrafter"/>
</dbReference>
<dbReference type="PANTHER" id="PTHR30163:SF8">
    <property type="entry name" value="LYTIC MUREIN TRANSGLYCOSYLASE"/>
    <property type="match status" value="1"/>
</dbReference>
<evidence type="ECO:0000313" key="5">
    <source>
        <dbReference type="Proteomes" id="UP000231070"/>
    </source>
</evidence>
<evidence type="ECO:0000259" key="2">
    <source>
        <dbReference type="Pfam" id="PF01471"/>
    </source>
</evidence>
<feature type="region of interest" description="Disordered" evidence="1">
    <location>
        <begin position="1"/>
        <end position="34"/>
    </location>
</feature>
<dbReference type="EMBL" id="NQVN01000012">
    <property type="protein sequence ID" value="PIO98080.1"/>
    <property type="molecule type" value="Genomic_DNA"/>
</dbReference>
<dbReference type="SUPFAM" id="SSF53955">
    <property type="entry name" value="Lysozyme-like"/>
    <property type="match status" value="1"/>
</dbReference>
<comment type="caution">
    <text evidence="4">The sequence shown here is derived from an EMBL/GenBank/DDBJ whole genome shotgun (WGS) entry which is preliminary data.</text>
</comment>
<organism evidence="4 5">
    <name type="scientific">Pleomorphomonas carboxyditropha</name>
    <dbReference type="NCBI Taxonomy" id="2023338"/>
    <lineage>
        <taxon>Bacteria</taxon>
        <taxon>Pseudomonadati</taxon>
        <taxon>Pseudomonadota</taxon>
        <taxon>Alphaproteobacteria</taxon>
        <taxon>Hyphomicrobiales</taxon>
        <taxon>Pleomorphomonadaceae</taxon>
        <taxon>Pleomorphomonas</taxon>
    </lineage>
</organism>
<feature type="domain" description="Peptidoglycan binding-like" evidence="2">
    <location>
        <begin position="388"/>
        <end position="443"/>
    </location>
</feature>
<evidence type="ECO:0008006" key="6">
    <source>
        <dbReference type="Google" id="ProtNLM"/>
    </source>
</evidence>
<dbReference type="InterPro" id="IPR023346">
    <property type="entry name" value="Lysozyme-like_dom_sf"/>
</dbReference>
<reference evidence="4 5" key="1">
    <citation type="submission" date="2017-08" db="EMBL/GenBank/DDBJ databases">
        <title>Pleomorphomonas carboxidotrophicus sp. nov., a new mesophilic hydrogenogenic carboxidotroph.</title>
        <authorList>
            <person name="Esquivel-Elizondo S."/>
            <person name="Krajmalnik-Brown R."/>
            <person name="Maldonado J."/>
        </authorList>
    </citation>
    <scope>NUCLEOTIDE SEQUENCE [LARGE SCALE GENOMIC DNA]</scope>
    <source>
        <strain evidence="4 5">SVCO-16</strain>
    </source>
</reference>
<protein>
    <recommendedName>
        <fullName evidence="6">Lytic murein transglycosylase</fullName>
    </recommendedName>
</protein>
<dbReference type="NCBIfam" id="TIGR02283">
    <property type="entry name" value="MltB_2"/>
    <property type="match status" value="1"/>
</dbReference>
<proteinExistence type="predicted"/>
<dbReference type="Gene3D" id="1.10.8.350">
    <property type="entry name" value="Bacterial muramidase"/>
    <property type="match status" value="1"/>
</dbReference>
<dbReference type="InterPro" id="IPR011970">
    <property type="entry name" value="MltB_2"/>
</dbReference>
<feature type="domain" description="Transglycosylase SLT" evidence="3">
    <location>
        <begin position="69"/>
        <end position="368"/>
    </location>
</feature>
<evidence type="ECO:0000259" key="3">
    <source>
        <dbReference type="Pfam" id="PF13406"/>
    </source>
</evidence>
<dbReference type="OrthoDB" id="9808544at2"/>
<dbReference type="Pfam" id="PF13406">
    <property type="entry name" value="SLT_2"/>
    <property type="match status" value="1"/>
</dbReference>
<dbReference type="SUPFAM" id="SSF47090">
    <property type="entry name" value="PGBD-like"/>
    <property type="match status" value="1"/>
</dbReference>
<evidence type="ECO:0000256" key="1">
    <source>
        <dbReference type="SAM" id="MobiDB-lite"/>
    </source>
</evidence>
<dbReference type="Gene3D" id="1.10.101.10">
    <property type="entry name" value="PGBD-like superfamily/PGBD"/>
    <property type="match status" value="1"/>
</dbReference>
<dbReference type="Proteomes" id="UP000231070">
    <property type="component" value="Unassembled WGS sequence"/>
</dbReference>
<dbReference type="GO" id="GO:0008933">
    <property type="term" value="F:peptidoglycan lytic transglycosylase activity"/>
    <property type="evidence" value="ECO:0007669"/>
    <property type="project" value="TreeGrafter"/>
</dbReference>
<dbReference type="PANTHER" id="PTHR30163">
    <property type="entry name" value="MEMBRANE-BOUND LYTIC MUREIN TRANSGLYCOSYLASE B"/>
    <property type="match status" value="1"/>
</dbReference>